<feature type="transmembrane region" description="Helical" evidence="10">
    <location>
        <begin position="376"/>
        <end position="396"/>
    </location>
</feature>
<evidence type="ECO:0000256" key="8">
    <source>
        <dbReference type="ARBA" id="ARBA00023136"/>
    </source>
</evidence>
<dbReference type="PANTHER" id="PTHR43298:SF2">
    <property type="entry name" value="FMN_FAD EXPORTER YEEO-RELATED"/>
    <property type="match status" value="1"/>
</dbReference>
<evidence type="ECO:0000256" key="11">
    <source>
        <dbReference type="SAM" id="SignalP"/>
    </source>
</evidence>
<evidence type="ECO:0000256" key="7">
    <source>
        <dbReference type="ARBA" id="ARBA00023065"/>
    </source>
</evidence>
<keyword evidence="8 10" id="KW-0472">Membrane</keyword>
<feature type="transmembrane region" description="Helical" evidence="10">
    <location>
        <begin position="342"/>
        <end position="364"/>
    </location>
</feature>
<evidence type="ECO:0000256" key="9">
    <source>
        <dbReference type="ARBA" id="ARBA00031636"/>
    </source>
</evidence>
<keyword evidence="7" id="KW-0406">Ion transport</keyword>
<feature type="transmembrane region" description="Helical" evidence="10">
    <location>
        <begin position="179"/>
        <end position="204"/>
    </location>
</feature>
<evidence type="ECO:0000256" key="4">
    <source>
        <dbReference type="ARBA" id="ARBA00022475"/>
    </source>
</evidence>
<feature type="transmembrane region" description="Helical" evidence="10">
    <location>
        <begin position="241"/>
        <end position="263"/>
    </location>
</feature>
<name>A0ABM7PE55_9BACT</name>
<keyword evidence="4" id="KW-1003">Cell membrane</keyword>
<dbReference type="CDD" id="cd13131">
    <property type="entry name" value="MATE_NorM_like"/>
    <property type="match status" value="1"/>
</dbReference>
<dbReference type="Proteomes" id="UP001320148">
    <property type="component" value="Chromosome"/>
</dbReference>
<evidence type="ECO:0000313" key="13">
    <source>
        <dbReference type="Proteomes" id="UP001320148"/>
    </source>
</evidence>
<feature type="transmembrane region" description="Helical" evidence="10">
    <location>
        <begin position="310"/>
        <end position="336"/>
    </location>
</feature>
<protein>
    <recommendedName>
        <fullName evidence="9">Multidrug-efflux transporter</fullName>
    </recommendedName>
</protein>
<evidence type="ECO:0000256" key="1">
    <source>
        <dbReference type="ARBA" id="ARBA00004651"/>
    </source>
</evidence>
<dbReference type="InterPro" id="IPR050222">
    <property type="entry name" value="MATE_MdtK"/>
</dbReference>
<gene>
    <name evidence="12" type="primary">pmpM</name>
    <name evidence="12" type="ORF">DSLASN_15340</name>
</gene>
<dbReference type="NCBIfam" id="TIGR00797">
    <property type="entry name" value="matE"/>
    <property type="match status" value="1"/>
</dbReference>
<keyword evidence="13" id="KW-1185">Reference proteome</keyword>
<dbReference type="Pfam" id="PF01554">
    <property type="entry name" value="MatE"/>
    <property type="match status" value="2"/>
</dbReference>
<feature type="transmembrane region" description="Helical" evidence="10">
    <location>
        <begin position="154"/>
        <end position="173"/>
    </location>
</feature>
<evidence type="ECO:0000313" key="12">
    <source>
        <dbReference type="EMBL" id="BCS95902.1"/>
    </source>
</evidence>
<proteinExistence type="predicted"/>
<evidence type="ECO:0000256" key="6">
    <source>
        <dbReference type="ARBA" id="ARBA00022989"/>
    </source>
</evidence>
<evidence type="ECO:0000256" key="3">
    <source>
        <dbReference type="ARBA" id="ARBA00022449"/>
    </source>
</evidence>
<feature type="transmembrane region" description="Helical" evidence="10">
    <location>
        <begin position="408"/>
        <end position="430"/>
    </location>
</feature>
<organism evidence="12 13">
    <name type="scientific">Desulfoluna limicola</name>
    <dbReference type="NCBI Taxonomy" id="2810562"/>
    <lineage>
        <taxon>Bacteria</taxon>
        <taxon>Pseudomonadati</taxon>
        <taxon>Thermodesulfobacteriota</taxon>
        <taxon>Desulfobacteria</taxon>
        <taxon>Desulfobacterales</taxon>
        <taxon>Desulfolunaceae</taxon>
        <taxon>Desulfoluna</taxon>
    </lineage>
</organism>
<feature type="transmembrane region" description="Helical" evidence="10">
    <location>
        <begin position="48"/>
        <end position="72"/>
    </location>
</feature>
<keyword evidence="11" id="KW-0732">Signal</keyword>
<feature type="transmembrane region" description="Helical" evidence="10">
    <location>
        <begin position="269"/>
        <end position="289"/>
    </location>
</feature>
<dbReference type="PIRSF" id="PIRSF006603">
    <property type="entry name" value="DinF"/>
    <property type="match status" value="1"/>
</dbReference>
<evidence type="ECO:0000256" key="2">
    <source>
        <dbReference type="ARBA" id="ARBA00022448"/>
    </source>
</evidence>
<dbReference type="InterPro" id="IPR002528">
    <property type="entry name" value="MATE_fam"/>
</dbReference>
<keyword evidence="3" id="KW-0050">Antiport</keyword>
<feature type="chain" id="PRO_5046411848" description="Multidrug-efflux transporter" evidence="11">
    <location>
        <begin position="21"/>
        <end position="461"/>
    </location>
</feature>
<reference evidence="12 13" key="1">
    <citation type="submission" date="2021-02" db="EMBL/GenBank/DDBJ databases">
        <title>Complete genome of Desulfoluna sp. strain ASN36.</title>
        <authorList>
            <person name="Takahashi A."/>
            <person name="Kojima H."/>
            <person name="Fukui M."/>
        </authorList>
    </citation>
    <scope>NUCLEOTIDE SEQUENCE [LARGE SCALE GENOMIC DNA]</scope>
    <source>
        <strain evidence="12 13">ASN36</strain>
    </source>
</reference>
<dbReference type="InterPro" id="IPR048279">
    <property type="entry name" value="MdtK-like"/>
</dbReference>
<feature type="signal peptide" evidence="11">
    <location>
        <begin position="1"/>
        <end position="20"/>
    </location>
</feature>
<dbReference type="EMBL" id="AP024488">
    <property type="protein sequence ID" value="BCS95902.1"/>
    <property type="molecule type" value="Genomic_DNA"/>
</dbReference>
<evidence type="ECO:0000256" key="5">
    <source>
        <dbReference type="ARBA" id="ARBA00022692"/>
    </source>
</evidence>
<sequence>MKAISRLALPIMLSQLSVAAAGFIDTMMAGHFSSNALAGAAVGSSLCFPFIIALSGVMMAVTPITAQFTGAGRVEEAGRVARQALWVALFFAGLLFVGIRYVDPLLVLMNTTEEVVPIVKGYLEGISYGFPAIACYFVLKSYVEGIGRTQPQMVISLATVPFNYVANDILIYGKFGMPALGGAGCGWASGLTFWFFFLMMLLYAAGSSACRDGKIFSEFNLPSVAGIRELLKLGLPIGGTIFMECSIFACITLFLGVLGPVVVGGHQIALNYSGLVFSIPLSIGMALTIRSGHAIGAADLEGARFSCFTGCLMAMAVSLFTLSFTLIFAESIVAIYTKDPEVSAVAVSLLTFGALYQFSDAIMATSQGALRGYKDATVTFILTFTAYWVITLPLGYTLSMTDLLVPAMGARGFWLSLIAGLSISGVFLGLRLNQVSKRGVADVATLVGCDVQGEGPRQKAA</sequence>
<keyword evidence="6 10" id="KW-1133">Transmembrane helix</keyword>
<feature type="transmembrane region" description="Helical" evidence="10">
    <location>
        <begin position="84"/>
        <end position="102"/>
    </location>
</feature>
<feature type="transmembrane region" description="Helical" evidence="10">
    <location>
        <begin position="122"/>
        <end position="142"/>
    </location>
</feature>
<comment type="subcellular location">
    <subcellularLocation>
        <location evidence="1">Cell membrane</location>
        <topology evidence="1">Multi-pass membrane protein</topology>
    </subcellularLocation>
</comment>
<dbReference type="PANTHER" id="PTHR43298">
    <property type="entry name" value="MULTIDRUG RESISTANCE PROTEIN NORM-RELATED"/>
    <property type="match status" value="1"/>
</dbReference>
<evidence type="ECO:0000256" key="10">
    <source>
        <dbReference type="SAM" id="Phobius"/>
    </source>
</evidence>
<accession>A0ABM7PE55</accession>
<keyword evidence="2" id="KW-0813">Transport</keyword>
<keyword evidence="5 10" id="KW-0812">Transmembrane</keyword>